<dbReference type="InterPro" id="IPR001810">
    <property type="entry name" value="F-box_dom"/>
</dbReference>
<dbReference type="Proteomes" id="UP001408789">
    <property type="component" value="Unassembled WGS sequence"/>
</dbReference>
<name>A0AAP0H4E9_9ASTR</name>
<protein>
    <recommendedName>
        <fullName evidence="1">F-box domain-containing protein</fullName>
    </recommendedName>
</protein>
<dbReference type="InterPro" id="IPR006527">
    <property type="entry name" value="F-box-assoc_dom_typ1"/>
</dbReference>
<organism evidence="2 3">
    <name type="scientific">Deinandra increscens subsp. villosa</name>
    <dbReference type="NCBI Taxonomy" id="3103831"/>
    <lineage>
        <taxon>Eukaryota</taxon>
        <taxon>Viridiplantae</taxon>
        <taxon>Streptophyta</taxon>
        <taxon>Embryophyta</taxon>
        <taxon>Tracheophyta</taxon>
        <taxon>Spermatophyta</taxon>
        <taxon>Magnoliopsida</taxon>
        <taxon>eudicotyledons</taxon>
        <taxon>Gunneridae</taxon>
        <taxon>Pentapetalae</taxon>
        <taxon>asterids</taxon>
        <taxon>campanulids</taxon>
        <taxon>Asterales</taxon>
        <taxon>Asteraceae</taxon>
        <taxon>Asteroideae</taxon>
        <taxon>Heliantheae alliance</taxon>
        <taxon>Madieae</taxon>
        <taxon>Madiinae</taxon>
        <taxon>Deinandra</taxon>
    </lineage>
</organism>
<dbReference type="Gene3D" id="1.20.1280.50">
    <property type="match status" value="1"/>
</dbReference>
<keyword evidence="3" id="KW-1185">Reference proteome</keyword>
<reference evidence="2 3" key="1">
    <citation type="submission" date="2024-04" db="EMBL/GenBank/DDBJ databases">
        <title>The reference genome of an endangered Asteraceae, Deinandra increscens subsp. villosa, native to the Central Coast of California.</title>
        <authorList>
            <person name="Guilliams M."/>
            <person name="Hasenstab-Lehman K."/>
            <person name="Meyer R."/>
            <person name="Mcevoy S."/>
        </authorList>
    </citation>
    <scope>NUCLEOTIDE SEQUENCE [LARGE SCALE GENOMIC DNA]</scope>
    <source>
        <tissue evidence="2">Leaf</tissue>
    </source>
</reference>
<dbReference type="SMART" id="SM00256">
    <property type="entry name" value="FBOX"/>
    <property type="match status" value="1"/>
</dbReference>
<dbReference type="Pfam" id="PF07734">
    <property type="entry name" value="FBA_1"/>
    <property type="match status" value="1"/>
</dbReference>
<dbReference type="PANTHER" id="PTHR31672:SF10">
    <property type="entry name" value="F-BOX DOMAIN-CONTAINING PROTEIN"/>
    <property type="match status" value="1"/>
</dbReference>
<feature type="domain" description="F-box" evidence="1">
    <location>
        <begin position="1"/>
        <end position="45"/>
    </location>
</feature>
<dbReference type="SUPFAM" id="SSF81383">
    <property type="entry name" value="F-box domain"/>
    <property type="match status" value="1"/>
</dbReference>
<proteinExistence type="predicted"/>
<evidence type="ECO:0000313" key="2">
    <source>
        <dbReference type="EMBL" id="KAK9071247.1"/>
    </source>
</evidence>
<dbReference type="PANTHER" id="PTHR31672">
    <property type="entry name" value="BNACNNG10540D PROTEIN"/>
    <property type="match status" value="1"/>
</dbReference>
<dbReference type="InterPro" id="IPR050796">
    <property type="entry name" value="SCF_F-box_component"/>
</dbReference>
<dbReference type="InterPro" id="IPR036047">
    <property type="entry name" value="F-box-like_dom_sf"/>
</dbReference>
<dbReference type="InterPro" id="IPR017451">
    <property type="entry name" value="F-box-assoc_interact_dom"/>
</dbReference>
<dbReference type="AlphaFoldDB" id="A0AAP0H4E9"/>
<dbReference type="PROSITE" id="PS50181">
    <property type="entry name" value="FBOX"/>
    <property type="match status" value="1"/>
</dbReference>
<accession>A0AAP0H4E9</accession>
<dbReference type="Pfam" id="PF00646">
    <property type="entry name" value="F-box"/>
    <property type="match status" value="1"/>
</dbReference>
<dbReference type="NCBIfam" id="TIGR01640">
    <property type="entry name" value="F_box_assoc_1"/>
    <property type="match status" value="1"/>
</dbReference>
<comment type="caution">
    <text evidence="2">The sequence shown here is derived from an EMBL/GenBank/DDBJ whole genome shotgun (WGS) entry which is preliminary data.</text>
</comment>
<evidence type="ECO:0000259" key="1">
    <source>
        <dbReference type="PROSITE" id="PS50181"/>
    </source>
</evidence>
<sequence>MLDKIPFEIQLEIMKRLPVRSVIQFRSVSKAWKLLINSPDFITRYTALNPDPQHLLVIEANLYDDYRFAIVSDDDSFPQRRVIFTTKEDSTFSRLLNWLRLTVIDYKVVGSSHGLLCFYGDHREGRGGHRSLTGMTVLWNPSIRKAVSVIVPNLGGGKGMYQTTVGFGVCDETMDPKIVKIKYVKSEIDAESVSYIPRQVEVFTLSTGVWRRPYRNRPRKSVQFGCQPQVVVDGFLYWLASEKITRDGGYSMSYTLIVSFDITTEEFREVSLPDSLALAKHNNHILKINRLRNSLVVIDHNKDANNPVMDIWMRVDGVFTKLFNLEVNTRNEFITGFRKNGAPVVEIEDTEEENVRELVVYEPNSEHIGSLWIHLAPSWVFVYPYMETLLLLDQPDLMVYNDISMWRAKNKNLLKHTS</sequence>
<evidence type="ECO:0000313" key="3">
    <source>
        <dbReference type="Proteomes" id="UP001408789"/>
    </source>
</evidence>
<gene>
    <name evidence="2" type="ORF">SSX86_009815</name>
</gene>
<dbReference type="EMBL" id="JBCNJP010000011">
    <property type="protein sequence ID" value="KAK9071247.1"/>
    <property type="molecule type" value="Genomic_DNA"/>
</dbReference>